<dbReference type="RefSeq" id="WP_091460829.1">
    <property type="nucleotide sequence ID" value="NZ_FMHU01000002.1"/>
</dbReference>
<dbReference type="GO" id="GO:0044550">
    <property type="term" value="P:secondary metabolite biosynthetic process"/>
    <property type="evidence" value="ECO:0007669"/>
    <property type="project" value="TreeGrafter"/>
</dbReference>
<name>A0A1C6S734_9ACTN</name>
<dbReference type="Proteomes" id="UP000198906">
    <property type="component" value="Unassembled WGS sequence"/>
</dbReference>
<comment type="cofactor">
    <cofactor evidence="1">
        <name>pantetheine 4'-phosphate</name>
        <dbReference type="ChEBI" id="CHEBI:47942"/>
    </cofactor>
</comment>
<dbReference type="CDD" id="cd19531">
    <property type="entry name" value="LCL_NRPS-like"/>
    <property type="match status" value="1"/>
</dbReference>
<dbReference type="InterPro" id="IPR036736">
    <property type="entry name" value="ACP-like_sf"/>
</dbReference>
<dbReference type="PANTHER" id="PTHR45527">
    <property type="entry name" value="NONRIBOSOMAL PEPTIDE SYNTHETASE"/>
    <property type="match status" value="1"/>
</dbReference>
<dbReference type="GO" id="GO:0003824">
    <property type="term" value="F:catalytic activity"/>
    <property type="evidence" value="ECO:0007669"/>
    <property type="project" value="InterPro"/>
</dbReference>
<sequence>MPPNTAGPAAARTLDALAQLWSTALRSEEIGLDDNFFALGGSSVQALEVAARIREDLGVDVPVDLLFSVPTIREAAHLVESAEPVESTGSSAAAPAGPPVASPAQERIWFAEQWQPGTAAYHMPWAIDISGPLDRAALLAAIDDLVARHAILRTGFGESRPEPRVLGGLRVPVREHDLRTVPEQSRRSVADNLLRDLARRPFDLSGPLLRADMLVVAPDSHILLLTQHHLTGDGWSTRLLVAELAQRYADHTAGRATPPAPEDPYARFAAWQQQAVCDGSFDADVAYWSEMLSGAPAQPVTVPATRSGPSGGRTREFELDASRIRTASRELAATPFTYLAAVTAALLHARTGQRDIVLGTTSANRERTEVAAVIGPVFNLLPLRLPVPVDATFASLVGAAQPVVLGAFAHQDAPFDLLVRRLVPERTLNAPPLFRVLVEFAPHVADADPAGTHWRAALVDTGAAKYDLAFTITDEGDRFGGRLTYDTGRYGESDAEEILTGWLDLLDRYAEDPRRLLSTPRTEPATPAVTAATAADEPVERLIAVLWSELLHRGVDSFDRTDSFFALGGTSLEIVRLMAWLRAEMRVSINPISLYEKPTVAALAAAVTAAEPAPGHARDLARVLLRLRAAGSDRWHPVGELP</sequence>
<keyword evidence="6" id="KW-1185">Reference proteome</keyword>
<dbReference type="InterPro" id="IPR006162">
    <property type="entry name" value="Ppantetheine_attach_site"/>
</dbReference>
<dbReference type="PROSITE" id="PS50075">
    <property type="entry name" value="CARRIER"/>
    <property type="match status" value="2"/>
</dbReference>
<dbReference type="SUPFAM" id="SSF52777">
    <property type="entry name" value="CoA-dependent acyltransferases"/>
    <property type="match status" value="2"/>
</dbReference>
<dbReference type="Gene3D" id="3.30.559.30">
    <property type="entry name" value="Nonribosomal peptide synthetase, condensation domain"/>
    <property type="match status" value="1"/>
</dbReference>
<dbReference type="InterPro" id="IPR001242">
    <property type="entry name" value="Condensation_dom"/>
</dbReference>
<dbReference type="PROSITE" id="PS00012">
    <property type="entry name" value="PHOSPHOPANTETHEINE"/>
    <property type="match status" value="1"/>
</dbReference>
<dbReference type="SUPFAM" id="SSF47336">
    <property type="entry name" value="ACP-like"/>
    <property type="match status" value="2"/>
</dbReference>
<dbReference type="STRING" id="47866.GA0074694_4182"/>
<gene>
    <name evidence="5" type="ORF">GA0074694_4182</name>
</gene>
<dbReference type="Pfam" id="PF00668">
    <property type="entry name" value="Condensation"/>
    <property type="match status" value="1"/>
</dbReference>
<dbReference type="Pfam" id="PF00550">
    <property type="entry name" value="PP-binding"/>
    <property type="match status" value="2"/>
</dbReference>
<keyword evidence="3" id="KW-0597">Phosphoprotein</keyword>
<evidence type="ECO:0000256" key="2">
    <source>
        <dbReference type="ARBA" id="ARBA00022450"/>
    </source>
</evidence>
<evidence type="ECO:0000313" key="5">
    <source>
        <dbReference type="EMBL" id="SCL25302.1"/>
    </source>
</evidence>
<dbReference type="GO" id="GO:0005737">
    <property type="term" value="C:cytoplasm"/>
    <property type="evidence" value="ECO:0007669"/>
    <property type="project" value="TreeGrafter"/>
</dbReference>
<evidence type="ECO:0000256" key="1">
    <source>
        <dbReference type="ARBA" id="ARBA00001957"/>
    </source>
</evidence>
<keyword evidence="2" id="KW-0596">Phosphopantetheine</keyword>
<dbReference type="InterPro" id="IPR029058">
    <property type="entry name" value="AB_hydrolase_fold"/>
</dbReference>
<evidence type="ECO:0000256" key="3">
    <source>
        <dbReference type="ARBA" id="ARBA00022553"/>
    </source>
</evidence>
<reference evidence="6" key="1">
    <citation type="submission" date="2016-06" db="EMBL/GenBank/DDBJ databases">
        <authorList>
            <person name="Varghese N."/>
        </authorList>
    </citation>
    <scope>NUCLEOTIDE SEQUENCE [LARGE SCALE GENOMIC DNA]</scope>
    <source>
        <strain evidence="6">DSM 46123</strain>
    </source>
</reference>
<dbReference type="SMART" id="SM00823">
    <property type="entry name" value="PKS_PP"/>
    <property type="match status" value="2"/>
</dbReference>
<organism evidence="5 6">
    <name type="scientific">Micromonospora inyonensis</name>
    <dbReference type="NCBI Taxonomy" id="47866"/>
    <lineage>
        <taxon>Bacteria</taxon>
        <taxon>Bacillati</taxon>
        <taxon>Actinomycetota</taxon>
        <taxon>Actinomycetes</taxon>
        <taxon>Micromonosporales</taxon>
        <taxon>Micromonosporaceae</taxon>
        <taxon>Micromonospora</taxon>
    </lineage>
</organism>
<dbReference type="InterPro" id="IPR023213">
    <property type="entry name" value="CAT-like_dom_sf"/>
</dbReference>
<dbReference type="Gene3D" id="3.40.50.1820">
    <property type="entry name" value="alpha/beta hydrolase"/>
    <property type="match status" value="1"/>
</dbReference>
<dbReference type="AlphaFoldDB" id="A0A1C6S734"/>
<evidence type="ECO:0000259" key="4">
    <source>
        <dbReference type="PROSITE" id="PS50075"/>
    </source>
</evidence>
<protein>
    <submittedName>
        <fullName evidence="5">Phosphopantetheine attachment site</fullName>
    </submittedName>
</protein>
<evidence type="ECO:0000313" key="6">
    <source>
        <dbReference type="Proteomes" id="UP000198906"/>
    </source>
</evidence>
<dbReference type="GO" id="GO:0031177">
    <property type="term" value="F:phosphopantetheine binding"/>
    <property type="evidence" value="ECO:0007669"/>
    <property type="project" value="InterPro"/>
</dbReference>
<dbReference type="InterPro" id="IPR020806">
    <property type="entry name" value="PKS_PP-bd"/>
</dbReference>
<dbReference type="Gene3D" id="3.30.559.10">
    <property type="entry name" value="Chloramphenicol acetyltransferase-like domain"/>
    <property type="match status" value="1"/>
</dbReference>
<dbReference type="PANTHER" id="PTHR45527:SF1">
    <property type="entry name" value="FATTY ACID SYNTHASE"/>
    <property type="match status" value="1"/>
</dbReference>
<accession>A0A1C6S734</accession>
<dbReference type="Gene3D" id="1.10.1200.10">
    <property type="entry name" value="ACP-like"/>
    <property type="match status" value="1"/>
</dbReference>
<proteinExistence type="predicted"/>
<dbReference type="GO" id="GO:0008610">
    <property type="term" value="P:lipid biosynthetic process"/>
    <property type="evidence" value="ECO:0007669"/>
    <property type="project" value="UniProtKB-ARBA"/>
</dbReference>
<feature type="domain" description="Carrier" evidence="4">
    <location>
        <begin position="8"/>
        <end position="83"/>
    </location>
</feature>
<feature type="domain" description="Carrier" evidence="4">
    <location>
        <begin position="534"/>
        <end position="611"/>
    </location>
</feature>
<dbReference type="InterPro" id="IPR009081">
    <property type="entry name" value="PP-bd_ACP"/>
</dbReference>
<dbReference type="EMBL" id="FMHU01000002">
    <property type="protein sequence ID" value="SCL25302.1"/>
    <property type="molecule type" value="Genomic_DNA"/>
</dbReference>
<dbReference type="GO" id="GO:0043041">
    <property type="term" value="P:amino acid activation for nonribosomal peptide biosynthetic process"/>
    <property type="evidence" value="ECO:0007669"/>
    <property type="project" value="TreeGrafter"/>
</dbReference>